<accession>A0ABT4CY04</accession>
<protein>
    <recommendedName>
        <fullName evidence="3">DUF2281 domain-containing protein</fullName>
    </recommendedName>
</protein>
<gene>
    <name evidence="1" type="ORF">OW763_02615</name>
</gene>
<keyword evidence="2" id="KW-1185">Reference proteome</keyword>
<evidence type="ECO:0000313" key="1">
    <source>
        <dbReference type="EMBL" id="MCY6483247.1"/>
    </source>
</evidence>
<organism evidence="1 2">
    <name type="scientific">Clostridium aestuarii</name>
    <dbReference type="NCBI Taxonomy" id="338193"/>
    <lineage>
        <taxon>Bacteria</taxon>
        <taxon>Bacillati</taxon>
        <taxon>Bacillota</taxon>
        <taxon>Clostridia</taxon>
        <taxon>Eubacteriales</taxon>
        <taxon>Clostridiaceae</taxon>
        <taxon>Clostridium</taxon>
    </lineage>
</organism>
<proteinExistence type="predicted"/>
<comment type="caution">
    <text evidence="1">The sequence shown here is derived from an EMBL/GenBank/DDBJ whole genome shotgun (WGS) entry which is preliminary data.</text>
</comment>
<evidence type="ECO:0008006" key="3">
    <source>
        <dbReference type="Google" id="ProtNLM"/>
    </source>
</evidence>
<dbReference type="RefSeq" id="WP_268039503.1">
    <property type="nucleotide sequence ID" value="NZ_JAPQER010000001.1"/>
</dbReference>
<name>A0ABT4CY04_9CLOT</name>
<reference evidence="1" key="1">
    <citation type="submission" date="2022-12" db="EMBL/GenBank/DDBJ databases">
        <authorList>
            <person name="Wang J."/>
        </authorList>
    </citation>
    <scope>NUCLEOTIDE SEQUENCE</scope>
    <source>
        <strain evidence="1">HY-45-18</strain>
    </source>
</reference>
<dbReference type="EMBL" id="JAPQER010000001">
    <property type="protein sequence ID" value="MCY6483247.1"/>
    <property type="molecule type" value="Genomic_DNA"/>
</dbReference>
<dbReference type="Proteomes" id="UP001078443">
    <property type="component" value="Unassembled WGS sequence"/>
</dbReference>
<evidence type="ECO:0000313" key="2">
    <source>
        <dbReference type="Proteomes" id="UP001078443"/>
    </source>
</evidence>
<sequence>MSPLSKEVIEKLIKEEDSQVLAEVLDFYEYLKQKKQKQLKKEWASIEEDEPDAEEIKICKEYKNSKEDLVPLEGLMKELNLDGE</sequence>